<name>A0ACC0PEC3_RHOML</name>
<organism evidence="1 2">
    <name type="scientific">Rhododendron molle</name>
    <name type="common">Chinese azalea</name>
    <name type="synonym">Azalea mollis</name>
    <dbReference type="NCBI Taxonomy" id="49168"/>
    <lineage>
        <taxon>Eukaryota</taxon>
        <taxon>Viridiplantae</taxon>
        <taxon>Streptophyta</taxon>
        <taxon>Embryophyta</taxon>
        <taxon>Tracheophyta</taxon>
        <taxon>Spermatophyta</taxon>
        <taxon>Magnoliopsida</taxon>
        <taxon>eudicotyledons</taxon>
        <taxon>Gunneridae</taxon>
        <taxon>Pentapetalae</taxon>
        <taxon>asterids</taxon>
        <taxon>Ericales</taxon>
        <taxon>Ericaceae</taxon>
        <taxon>Ericoideae</taxon>
        <taxon>Rhodoreae</taxon>
        <taxon>Rhododendron</taxon>
    </lineage>
</organism>
<comment type="caution">
    <text evidence="1">The sequence shown here is derived from an EMBL/GenBank/DDBJ whole genome shotgun (WGS) entry which is preliminary data.</text>
</comment>
<protein>
    <submittedName>
        <fullName evidence="1">Uncharacterized protein</fullName>
    </submittedName>
</protein>
<accession>A0ACC0PEC3</accession>
<evidence type="ECO:0000313" key="2">
    <source>
        <dbReference type="Proteomes" id="UP001062846"/>
    </source>
</evidence>
<proteinExistence type="predicted"/>
<keyword evidence="2" id="KW-1185">Reference proteome</keyword>
<evidence type="ECO:0000313" key="1">
    <source>
        <dbReference type="EMBL" id="KAI8564052.1"/>
    </source>
</evidence>
<sequence>MLCHVDVVGTLGRVQIFLLSHTCALRTRRYPTEREDEDDTERFSSPAIISGHSGYVRVVGFGHRFVGHRFVGHLLERVVGLGFRPRLAAAKERNCEGRDSAIKCLRTTVAPCALDVYPEAYEEFKHVFLALIFDKDDQTSPVANEVLRLSMRCEPQEPKLCVMNCTQGLENDSGKQDGRMLVGVETRW</sequence>
<dbReference type="Proteomes" id="UP001062846">
    <property type="component" value="Chromosome 3"/>
</dbReference>
<reference evidence="1" key="1">
    <citation type="submission" date="2022-02" db="EMBL/GenBank/DDBJ databases">
        <title>Plant Genome Project.</title>
        <authorList>
            <person name="Zhang R.-G."/>
        </authorList>
    </citation>
    <scope>NUCLEOTIDE SEQUENCE</scope>
    <source>
        <strain evidence="1">AT1</strain>
    </source>
</reference>
<gene>
    <name evidence="1" type="ORF">RHMOL_Rhmol03G0153200</name>
</gene>
<dbReference type="EMBL" id="CM046390">
    <property type="protein sequence ID" value="KAI8564052.1"/>
    <property type="molecule type" value="Genomic_DNA"/>
</dbReference>